<dbReference type="InterPro" id="IPR051784">
    <property type="entry name" value="Nod_factor_ABC_transporter"/>
</dbReference>
<evidence type="ECO:0000256" key="1">
    <source>
        <dbReference type="ARBA" id="ARBA00004141"/>
    </source>
</evidence>
<dbReference type="RefSeq" id="WP_345729426.1">
    <property type="nucleotide sequence ID" value="NZ_BAAAYN010000023.1"/>
</dbReference>
<accession>A0ABP6SZ03</accession>
<evidence type="ECO:0000256" key="6">
    <source>
        <dbReference type="SAM" id="Phobius"/>
    </source>
</evidence>
<feature type="transmembrane region" description="Helical" evidence="6">
    <location>
        <begin position="111"/>
        <end position="131"/>
    </location>
</feature>
<organism evidence="8 9">
    <name type="scientific">Cryptosporangium minutisporangium</name>
    <dbReference type="NCBI Taxonomy" id="113569"/>
    <lineage>
        <taxon>Bacteria</taxon>
        <taxon>Bacillati</taxon>
        <taxon>Actinomycetota</taxon>
        <taxon>Actinomycetes</taxon>
        <taxon>Cryptosporangiales</taxon>
        <taxon>Cryptosporangiaceae</taxon>
        <taxon>Cryptosporangium</taxon>
    </lineage>
</organism>
<gene>
    <name evidence="8" type="ORF">GCM10020369_37550</name>
</gene>
<keyword evidence="9" id="KW-1185">Reference proteome</keyword>
<dbReference type="InterPro" id="IPR000412">
    <property type="entry name" value="ABC_2_transport"/>
</dbReference>
<keyword evidence="3 6" id="KW-1133">Transmembrane helix</keyword>
<evidence type="ECO:0000313" key="9">
    <source>
        <dbReference type="Proteomes" id="UP001501676"/>
    </source>
</evidence>
<evidence type="ECO:0000256" key="2">
    <source>
        <dbReference type="ARBA" id="ARBA00022692"/>
    </source>
</evidence>
<dbReference type="PANTHER" id="PTHR43229">
    <property type="entry name" value="NODULATION PROTEIN J"/>
    <property type="match status" value="1"/>
</dbReference>
<feature type="transmembrane region" description="Helical" evidence="6">
    <location>
        <begin position="137"/>
        <end position="157"/>
    </location>
</feature>
<keyword evidence="5" id="KW-0046">Antibiotic resistance</keyword>
<dbReference type="EMBL" id="BAAAYN010000023">
    <property type="protein sequence ID" value="GAA3389020.1"/>
    <property type="molecule type" value="Genomic_DNA"/>
</dbReference>
<comment type="subcellular location">
    <subcellularLocation>
        <location evidence="1">Membrane</location>
        <topology evidence="1">Multi-pass membrane protein</topology>
    </subcellularLocation>
</comment>
<dbReference type="InterPro" id="IPR013525">
    <property type="entry name" value="ABC2_TM"/>
</dbReference>
<dbReference type="PANTHER" id="PTHR43229:SF3">
    <property type="entry name" value="ABC-TYPE MULTIDRUG TRANSPORT SYSTEM, PERMEASE COMPONENT"/>
    <property type="match status" value="1"/>
</dbReference>
<reference evidence="9" key="1">
    <citation type="journal article" date="2019" name="Int. J. Syst. Evol. Microbiol.">
        <title>The Global Catalogue of Microorganisms (GCM) 10K type strain sequencing project: providing services to taxonomists for standard genome sequencing and annotation.</title>
        <authorList>
            <consortium name="The Broad Institute Genomics Platform"/>
            <consortium name="The Broad Institute Genome Sequencing Center for Infectious Disease"/>
            <person name="Wu L."/>
            <person name="Ma J."/>
        </authorList>
    </citation>
    <scope>NUCLEOTIDE SEQUENCE [LARGE SCALE GENOMIC DNA]</scope>
    <source>
        <strain evidence="9">JCM 9458</strain>
    </source>
</reference>
<proteinExistence type="predicted"/>
<comment type="caution">
    <text evidence="8">The sequence shown here is derived from an EMBL/GenBank/DDBJ whole genome shotgun (WGS) entry which is preliminary data.</text>
</comment>
<keyword evidence="2 6" id="KW-0812">Transmembrane</keyword>
<name>A0ABP6SZ03_9ACTN</name>
<sequence>MNRPLFNREMVRLQARELLRDSRYFWFALIFPFFMLGLFLFLSSVVPSNPGGPDLKPVVVPIALFLAASSVGLTITAGPLAGLRSRGTLRLLGTTPLGVGRFLVTHVSVRLAFVIVQICALLAVAMAFGSIRVTQLPALLGVSLLGTVLFGAIGYLIGGRLRSPEVAANVGTLIQLGALFMSGLALPPQILPSGVRTFFEWIPSSSLGDLLLHLVPAGSPSHPAWVSVLVLVGTTVAFAVATLVTFRWDDGARV</sequence>
<dbReference type="Proteomes" id="UP001501676">
    <property type="component" value="Unassembled WGS sequence"/>
</dbReference>
<feature type="domain" description="ABC-2 type transporter transmembrane" evidence="7">
    <location>
        <begin position="59"/>
        <end position="243"/>
    </location>
</feature>
<evidence type="ECO:0000259" key="7">
    <source>
        <dbReference type="Pfam" id="PF12698"/>
    </source>
</evidence>
<feature type="transmembrane region" description="Helical" evidence="6">
    <location>
        <begin position="166"/>
        <end position="186"/>
    </location>
</feature>
<dbReference type="PIRSF" id="PIRSF006648">
    <property type="entry name" value="DrrB"/>
    <property type="match status" value="1"/>
</dbReference>
<protein>
    <recommendedName>
        <fullName evidence="7">ABC-2 type transporter transmembrane domain-containing protein</fullName>
    </recommendedName>
</protein>
<feature type="transmembrane region" description="Helical" evidence="6">
    <location>
        <begin position="24"/>
        <end position="46"/>
    </location>
</feature>
<evidence type="ECO:0000256" key="5">
    <source>
        <dbReference type="ARBA" id="ARBA00023251"/>
    </source>
</evidence>
<evidence type="ECO:0000256" key="4">
    <source>
        <dbReference type="ARBA" id="ARBA00023136"/>
    </source>
</evidence>
<evidence type="ECO:0000256" key="3">
    <source>
        <dbReference type="ARBA" id="ARBA00022989"/>
    </source>
</evidence>
<feature type="transmembrane region" description="Helical" evidence="6">
    <location>
        <begin position="58"/>
        <end position="81"/>
    </location>
</feature>
<feature type="transmembrane region" description="Helical" evidence="6">
    <location>
        <begin position="224"/>
        <end position="246"/>
    </location>
</feature>
<dbReference type="Pfam" id="PF12698">
    <property type="entry name" value="ABC2_membrane_3"/>
    <property type="match status" value="1"/>
</dbReference>
<evidence type="ECO:0000313" key="8">
    <source>
        <dbReference type="EMBL" id="GAA3389020.1"/>
    </source>
</evidence>
<keyword evidence="4 6" id="KW-0472">Membrane</keyword>